<gene>
    <name evidence="2" type="ORF">F511_06613</name>
</gene>
<feature type="compositionally biased region" description="Polar residues" evidence="1">
    <location>
        <begin position="1"/>
        <end position="11"/>
    </location>
</feature>
<evidence type="ECO:0000256" key="1">
    <source>
        <dbReference type="SAM" id="MobiDB-lite"/>
    </source>
</evidence>
<reference evidence="2 3" key="1">
    <citation type="journal article" date="2015" name="Proc. Natl. Acad. Sci. U.S.A.">
        <title>The resurrection genome of Boea hygrometrica: A blueprint for survival of dehydration.</title>
        <authorList>
            <person name="Xiao L."/>
            <person name="Yang G."/>
            <person name="Zhang L."/>
            <person name="Yang X."/>
            <person name="Zhao S."/>
            <person name="Ji Z."/>
            <person name="Zhou Q."/>
            <person name="Hu M."/>
            <person name="Wang Y."/>
            <person name="Chen M."/>
            <person name="Xu Y."/>
            <person name="Jin H."/>
            <person name="Xiao X."/>
            <person name="Hu G."/>
            <person name="Bao F."/>
            <person name="Hu Y."/>
            <person name="Wan P."/>
            <person name="Li L."/>
            <person name="Deng X."/>
            <person name="Kuang T."/>
            <person name="Xiang C."/>
            <person name="Zhu J.K."/>
            <person name="Oliver M.J."/>
            <person name="He Y."/>
        </authorList>
    </citation>
    <scope>NUCLEOTIDE SEQUENCE [LARGE SCALE GENOMIC DNA]</scope>
    <source>
        <strain evidence="3">cv. XS01</strain>
    </source>
</reference>
<accession>A0A2Z7B596</accession>
<name>A0A2Z7B596_9LAMI</name>
<keyword evidence="3" id="KW-1185">Reference proteome</keyword>
<evidence type="ECO:0000313" key="2">
    <source>
        <dbReference type="EMBL" id="KZV29118.1"/>
    </source>
</evidence>
<protein>
    <submittedName>
        <fullName evidence="2">Uncharacterized protein</fullName>
    </submittedName>
</protein>
<feature type="compositionally biased region" description="Polar residues" evidence="1">
    <location>
        <begin position="105"/>
        <end position="125"/>
    </location>
</feature>
<feature type="region of interest" description="Disordered" evidence="1">
    <location>
        <begin position="59"/>
        <end position="125"/>
    </location>
</feature>
<feature type="region of interest" description="Disordered" evidence="1">
    <location>
        <begin position="1"/>
        <end position="22"/>
    </location>
</feature>
<sequence length="287" mass="31685">MANTRPKQPQGKQKRLNLSAKSNQQQLTIRHEHNACNASRNVQCIIGAQGTTQQLEARCSQRHSTAGVPEERKTQPAGAQAHESVEAIHPSHSGKPSNNREKRSTVASRSSSNRPTNKLPGATTQQTIKGMWYSGAKTQPATTSKAALDLSGMTTHSADHNVQRNSDHKRIRLNMARHQQPAQVCFLTVSRQAQPKLPGSLNLPKQLTIQLNTKPNLLSTYSQGSRPLNKALLALTKLEWEESLTQKLKSERRKPSTGICEVIQTCNYFALLPQVDLQLQTGINQNS</sequence>
<proteinExistence type="predicted"/>
<dbReference type="Proteomes" id="UP000250235">
    <property type="component" value="Unassembled WGS sequence"/>
</dbReference>
<organism evidence="2 3">
    <name type="scientific">Dorcoceras hygrometricum</name>
    <dbReference type="NCBI Taxonomy" id="472368"/>
    <lineage>
        <taxon>Eukaryota</taxon>
        <taxon>Viridiplantae</taxon>
        <taxon>Streptophyta</taxon>
        <taxon>Embryophyta</taxon>
        <taxon>Tracheophyta</taxon>
        <taxon>Spermatophyta</taxon>
        <taxon>Magnoliopsida</taxon>
        <taxon>eudicotyledons</taxon>
        <taxon>Gunneridae</taxon>
        <taxon>Pentapetalae</taxon>
        <taxon>asterids</taxon>
        <taxon>lamiids</taxon>
        <taxon>Lamiales</taxon>
        <taxon>Gesneriaceae</taxon>
        <taxon>Didymocarpoideae</taxon>
        <taxon>Trichosporeae</taxon>
        <taxon>Loxocarpinae</taxon>
        <taxon>Dorcoceras</taxon>
    </lineage>
</organism>
<evidence type="ECO:0000313" key="3">
    <source>
        <dbReference type="Proteomes" id="UP000250235"/>
    </source>
</evidence>
<dbReference type="AlphaFoldDB" id="A0A2Z7B596"/>
<dbReference type="EMBL" id="KV009512">
    <property type="protein sequence ID" value="KZV29118.1"/>
    <property type="molecule type" value="Genomic_DNA"/>
</dbReference>